<name>A0A1E2VES6_9GAMM</name>
<evidence type="ECO:0000256" key="6">
    <source>
        <dbReference type="RuleBase" id="RU003915"/>
    </source>
</evidence>
<evidence type="ECO:0000256" key="3">
    <source>
        <dbReference type="ARBA" id="ARBA00023110"/>
    </source>
</evidence>
<dbReference type="EMBL" id="MDTQ01000001">
    <property type="protein sequence ID" value="ODC05488.1"/>
    <property type="molecule type" value="Genomic_DNA"/>
</dbReference>
<dbReference type="AlphaFoldDB" id="A0A1E2VES6"/>
<gene>
    <name evidence="8" type="ORF">BFW38_14390</name>
</gene>
<dbReference type="Gene3D" id="3.10.50.40">
    <property type="match status" value="1"/>
</dbReference>
<comment type="similarity">
    <text evidence="2 6">Belongs to the FKBP-type PPIase family.</text>
</comment>
<organism evidence="8 9">
    <name type="scientific">Terasakiispira papahanaumokuakeensis</name>
    <dbReference type="NCBI Taxonomy" id="197479"/>
    <lineage>
        <taxon>Bacteria</taxon>
        <taxon>Pseudomonadati</taxon>
        <taxon>Pseudomonadota</taxon>
        <taxon>Gammaproteobacteria</taxon>
        <taxon>Oceanospirillales</taxon>
        <taxon>Terasakiispira</taxon>
    </lineage>
</organism>
<feature type="domain" description="PPIase FKBP-type" evidence="7">
    <location>
        <begin position="11"/>
        <end position="146"/>
    </location>
</feature>
<dbReference type="OrthoDB" id="9808891at2"/>
<dbReference type="GO" id="GO:0003755">
    <property type="term" value="F:peptidyl-prolyl cis-trans isomerase activity"/>
    <property type="evidence" value="ECO:0007669"/>
    <property type="project" value="UniProtKB-UniRule"/>
</dbReference>
<evidence type="ECO:0000256" key="4">
    <source>
        <dbReference type="ARBA" id="ARBA00023235"/>
    </source>
</evidence>
<evidence type="ECO:0000259" key="7">
    <source>
        <dbReference type="PROSITE" id="PS50059"/>
    </source>
</evidence>
<evidence type="ECO:0000256" key="5">
    <source>
        <dbReference type="PROSITE-ProRule" id="PRU00277"/>
    </source>
</evidence>
<dbReference type="Gene3D" id="2.40.10.330">
    <property type="match status" value="1"/>
</dbReference>
<protein>
    <recommendedName>
        <fullName evidence="6">Peptidyl-prolyl cis-trans isomerase</fullName>
        <ecNumber evidence="6">5.2.1.8</ecNumber>
    </recommendedName>
</protein>
<dbReference type="PROSITE" id="PS50059">
    <property type="entry name" value="FKBP_PPIASE"/>
    <property type="match status" value="1"/>
</dbReference>
<dbReference type="STRING" id="197479.BFW38_14390"/>
<dbReference type="PANTHER" id="PTHR47861">
    <property type="entry name" value="FKBP-TYPE PEPTIDYL-PROLYL CIS-TRANS ISOMERASE SLYD"/>
    <property type="match status" value="1"/>
</dbReference>
<dbReference type="SUPFAM" id="SSF54534">
    <property type="entry name" value="FKBP-like"/>
    <property type="match status" value="1"/>
</dbReference>
<comment type="caution">
    <text evidence="8">The sequence shown here is derived from an EMBL/GenBank/DDBJ whole genome shotgun (WGS) entry which is preliminary data.</text>
</comment>
<dbReference type="Pfam" id="PF00254">
    <property type="entry name" value="FKBP_C"/>
    <property type="match status" value="1"/>
</dbReference>
<dbReference type="InterPro" id="IPR048261">
    <property type="entry name" value="SlpA/SlyD-like_ins_sf"/>
</dbReference>
<dbReference type="NCBIfam" id="NF011676">
    <property type="entry name" value="PRK15095.1"/>
    <property type="match status" value="1"/>
</dbReference>
<evidence type="ECO:0000256" key="1">
    <source>
        <dbReference type="ARBA" id="ARBA00000971"/>
    </source>
</evidence>
<dbReference type="Proteomes" id="UP000094291">
    <property type="component" value="Unassembled WGS sequence"/>
</dbReference>
<dbReference type="InterPro" id="IPR046357">
    <property type="entry name" value="PPIase_dom_sf"/>
</dbReference>
<dbReference type="InterPro" id="IPR001179">
    <property type="entry name" value="PPIase_FKBP_dom"/>
</dbReference>
<reference evidence="8 9" key="1">
    <citation type="submission" date="2016-08" db="EMBL/GenBank/DDBJ databases">
        <authorList>
            <person name="Seilhamer J.J."/>
        </authorList>
    </citation>
    <scope>NUCLEOTIDE SEQUENCE [LARGE SCALE GENOMIC DNA]</scope>
    <source>
        <strain evidence="8 9">PH27A</strain>
    </source>
</reference>
<proteinExistence type="inferred from homology"/>
<keyword evidence="3 5" id="KW-0697">Rotamase</keyword>
<dbReference type="PANTHER" id="PTHR47861:SF4">
    <property type="entry name" value="FKBP-TYPE 16 KDA PEPTIDYL-PROLYL CIS-TRANS ISOMERASE"/>
    <property type="match status" value="1"/>
</dbReference>
<evidence type="ECO:0000256" key="2">
    <source>
        <dbReference type="ARBA" id="ARBA00006577"/>
    </source>
</evidence>
<evidence type="ECO:0000313" key="8">
    <source>
        <dbReference type="EMBL" id="ODC05488.1"/>
    </source>
</evidence>
<sequence length="151" mass="16334">MSETTLTIEAGMQVTLHFALRLEDGAEVDSTFNQQPATLTIGDGNLPEGFEQHLLGLKAGQHETFHVAPEQAFGQPNPNNVQRMKRSAFAEVDELVPGMVLSFADKAGGELPGVVKGIEGDQVDIDFNHPLAGRTLVFEVDILEVKPITVQ</sequence>
<evidence type="ECO:0000313" key="9">
    <source>
        <dbReference type="Proteomes" id="UP000094291"/>
    </source>
</evidence>
<keyword evidence="4 5" id="KW-0413">Isomerase</keyword>
<dbReference type="EC" id="5.2.1.8" evidence="6"/>
<keyword evidence="9" id="KW-1185">Reference proteome</keyword>
<accession>A0A1E2VES6</accession>
<comment type="catalytic activity">
    <reaction evidence="1 5 6">
        <text>[protein]-peptidylproline (omega=180) = [protein]-peptidylproline (omega=0)</text>
        <dbReference type="Rhea" id="RHEA:16237"/>
        <dbReference type="Rhea" id="RHEA-COMP:10747"/>
        <dbReference type="Rhea" id="RHEA-COMP:10748"/>
        <dbReference type="ChEBI" id="CHEBI:83833"/>
        <dbReference type="ChEBI" id="CHEBI:83834"/>
        <dbReference type="EC" id="5.2.1.8"/>
    </reaction>
</comment>